<evidence type="ECO:0000256" key="1">
    <source>
        <dbReference type="ARBA" id="ARBA00004651"/>
    </source>
</evidence>
<accession>A0A2U2AI02</accession>
<keyword evidence="3 7" id="KW-1003">Cell membrane</keyword>
<dbReference type="EMBL" id="QEWR01000008">
    <property type="protein sequence ID" value="PWD82295.1"/>
    <property type="molecule type" value="Genomic_DNA"/>
</dbReference>
<comment type="similarity">
    <text evidence="2 7">Belongs to the DedA family.</text>
</comment>
<feature type="transmembrane region" description="Helical" evidence="7">
    <location>
        <begin position="157"/>
        <end position="176"/>
    </location>
</feature>
<dbReference type="InterPro" id="IPR058127">
    <property type="entry name" value="DedA"/>
</dbReference>
<evidence type="ECO:0000313" key="10">
    <source>
        <dbReference type="Proteomes" id="UP000244948"/>
    </source>
</evidence>
<proteinExistence type="inferred from homology"/>
<evidence type="ECO:0000256" key="5">
    <source>
        <dbReference type="ARBA" id="ARBA00022989"/>
    </source>
</evidence>
<dbReference type="Proteomes" id="UP000244948">
    <property type="component" value="Unassembled WGS sequence"/>
</dbReference>
<evidence type="ECO:0000256" key="4">
    <source>
        <dbReference type="ARBA" id="ARBA00022692"/>
    </source>
</evidence>
<dbReference type="GO" id="GO:0005886">
    <property type="term" value="C:plasma membrane"/>
    <property type="evidence" value="ECO:0007669"/>
    <property type="project" value="UniProtKB-SubCell"/>
</dbReference>
<keyword evidence="10" id="KW-1185">Reference proteome</keyword>
<feature type="transmembrane region" description="Helical" evidence="7">
    <location>
        <begin position="188"/>
        <end position="210"/>
    </location>
</feature>
<sequence>MMDWLMQVVDIFLHVDDYLEVIISQYGYWIYGILILIIFCETGLVVTPFLPGDSLLFAAGALAATGLMNIWILFGTLLVAAIVGDAVNYQIGQHLGVKPFRRDAKIFKLKYLEKTEEFYQRHGGKTIILARFIPIVRTFAPFVAGASRMCYRRFGTYNILGALLWTGSMLGAGYFFGQTQIVQENFSLIVLGIVFISALPIGIEVLKALITKYRNKVARDGDKA</sequence>
<organism evidence="9 10">
    <name type="scientific">Ignatzschineria indica</name>
    <dbReference type="NCBI Taxonomy" id="472583"/>
    <lineage>
        <taxon>Bacteria</taxon>
        <taxon>Pseudomonadati</taxon>
        <taxon>Pseudomonadota</taxon>
        <taxon>Gammaproteobacteria</taxon>
        <taxon>Cardiobacteriales</taxon>
        <taxon>Ignatzschineriaceae</taxon>
        <taxon>Ignatzschineria</taxon>
    </lineage>
</organism>
<evidence type="ECO:0000256" key="2">
    <source>
        <dbReference type="ARBA" id="ARBA00010792"/>
    </source>
</evidence>
<dbReference type="InterPro" id="IPR032816">
    <property type="entry name" value="VTT_dom"/>
</dbReference>
<evidence type="ECO:0000313" key="9">
    <source>
        <dbReference type="EMBL" id="PWD82295.1"/>
    </source>
</evidence>
<reference evidence="9 10" key="1">
    <citation type="journal article" date="2018" name="Genome Announc.">
        <title>Ignatzschineria cameli sp. nov., isolated from necrotic foot tissue of dromedaries (Camelus dromedarius) and associated maggots (Wohlfahrtia species) in Dubai.</title>
        <authorList>
            <person name="Tsang C.C."/>
            <person name="Tang J.Y."/>
            <person name="Fong J.Y."/>
            <person name="Kinne J."/>
            <person name="Lee H.H."/>
            <person name="Joseph M."/>
            <person name="Jose S."/>
            <person name="Schuster R.K."/>
            <person name="Tang Y."/>
            <person name="Sivakumar S."/>
            <person name="Chen J.H."/>
            <person name="Teng J.L."/>
            <person name="Lau S.K."/>
            <person name="Wernery U."/>
            <person name="Woo P.C."/>
        </authorList>
    </citation>
    <scope>NUCLEOTIDE SEQUENCE [LARGE SCALE GENOMIC DNA]</scope>
    <source>
        <strain evidence="9 10">KCTC 22643</strain>
    </source>
</reference>
<gene>
    <name evidence="9" type="ORF">DC082_10215</name>
</gene>
<feature type="domain" description="VTT" evidence="8">
    <location>
        <begin position="50"/>
        <end position="174"/>
    </location>
</feature>
<dbReference type="AlphaFoldDB" id="A0A2U2AI02"/>
<keyword evidence="4 7" id="KW-0812">Transmembrane</keyword>
<dbReference type="PANTHER" id="PTHR30353:SF0">
    <property type="entry name" value="TRANSMEMBRANE PROTEIN"/>
    <property type="match status" value="1"/>
</dbReference>
<dbReference type="PANTHER" id="PTHR30353">
    <property type="entry name" value="INNER MEMBRANE PROTEIN DEDA-RELATED"/>
    <property type="match status" value="1"/>
</dbReference>
<evidence type="ECO:0000256" key="7">
    <source>
        <dbReference type="RuleBase" id="RU367016"/>
    </source>
</evidence>
<keyword evidence="5 7" id="KW-1133">Transmembrane helix</keyword>
<evidence type="ECO:0000259" key="8">
    <source>
        <dbReference type="Pfam" id="PF09335"/>
    </source>
</evidence>
<evidence type="ECO:0000256" key="6">
    <source>
        <dbReference type="ARBA" id="ARBA00023136"/>
    </source>
</evidence>
<dbReference type="NCBIfam" id="NF008102">
    <property type="entry name" value="PRK10847.1"/>
    <property type="match status" value="1"/>
</dbReference>
<keyword evidence="6 7" id="KW-0472">Membrane</keyword>
<protein>
    <submittedName>
        <fullName evidence="9">DedA family protein</fullName>
    </submittedName>
</protein>
<dbReference type="Pfam" id="PF09335">
    <property type="entry name" value="VTT_dom"/>
    <property type="match status" value="1"/>
</dbReference>
<dbReference type="InterPro" id="IPR032818">
    <property type="entry name" value="DedA-like"/>
</dbReference>
<evidence type="ECO:0000256" key="3">
    <source>
        <dbReference type="ARBA" id="ARBA00022475"/>
    </source>
</evidence>
<feature type="transmembrane region" description="Helical" evidence="7">
    <location>
        <begin position="56"/>
        <end position="83"/>
    </location>
</feature>
<comment type="caution">
    <text evidence="9">The sequence shown here is derived from an EMBL/GenBank/DDBJ whole genome shotgun (WGS) entry which is preliminary data.</text>
</comment>
<feature type="transmembrane region" description="Helical" evidence="7">
    <location>
        <begin position="28"/>
        <end position="50"/>
    </location>
</feature>
<name>A0A2U2AI02_9GAMM</name>
<comment type="subcellular location">
    <subcellularLocation>
        <location evidence="1 7">Cell membrane</location>
        <topology evidence="1 7">Multi-pass membrane protein</topology>
    </subcellularLocation>
</comment>